<dbReference type="Proteomes" id="UP000008144">
    <property type="component" value="Unassembled WGS sequence"/>
</dbReference>
<evidence type="ECO:0000256" key="7">
    <source>
        <dbReference type="SAM" id="Phobius"/>
    </source>
</evidence>
<evidence type="ECO:0000313" key="8">
    <source>
        <dbReference type="Ensembl" id="ENSCINP00000034808.1"/>
    </source>
</evidence>
<keyword evidence="2" id="KW-0547">Nucleotide-binding</keyword>
<reference evidence="9" key="1">
    <citation type="journal article" date="2002" name="Science">
        <title>The draft genome of Ciona intestinalis: insights into chordate and vertebrate origins.</title>
        <authorList>
            <person name="Dehal P."/>
            <person name="Satou Y."/>
            <person name="Campbell R.K."/>
            <person name="Chapman J."/>
            <person name="Degnan B."/>
            <person name="De Tomaso A."/>
            <person name="Davidson B."/>
            <person name="Di Gregorio A."/>
            <person name="Gelpke M."/>
            <person name="Goodstein D.M."/>
            <person name="Harafuji N."/>
            <person name="Hastings K.E."/>
            <person name="Ho I."/>
            <person name="Hotta K."/>
            <person name="Huang W."/>
            <person name="Kawashima T."/>
            <person name="Lemaire P."/>
            <person name="Martinez D."/>
            <person name="Meinertzhagen I.A."/>
            <person name="Necula S."/>
            <person name="Nonaka M."/>
            <person name="Putnam N."/>
            <person name="Rash S."/>
            <person name="Saiga H."/>
            <person name="Satake M."/>
            <person name="Terry A."/>
            <person name="Yamada L."/>
            <person name="Wang H.G."/>
            <person name="Awazu S."/>
            <person name="Azumi K."/>
            <person name="Boore J."/>
            <person name="Branno M."/>
            <person name="Chin-Bow S."/>
            <person name="DeSantis R."/>
            <person name="Doyle S."/>
            <person name="Francino P."/>
            <person name="Keys D.N."/>
            <person name="Haga S."/>
            <person name="Hayashi H."/>
            <person name="Hino K."/>
            <person name="Imai K.S."/>
            <person name="Inaba K."/>
            <person name="Kano S."/>
            <person name="Kobayashi K."/>
            <person name="Kobayashi M."/>
            <person name="Lee B.I."/>
            <person name="Makabe K.W."/>
            <person name="Manohar C."/>
            <person name="Matassi G."/>
            <person name="Medina M."/>
            <person name="Mochizuki Y."/>
            <person name="Mount S."/>
            <person name="Morishita T."/>
            <person name="Miura S."/>
            <person name="Nakayama A."/>
            <person name="Nishizaka S."/>
            <person name="Nomoto H."/>
            <person name="Ohta F."/>
            <person name="Oishi K."/>
            <person name="Rigoutsos I."/>
            <person name="Sano M."/>
            <person name="Sasaki A."/>
            <person name="Sasakura Y."/>
            <person name="Shoguchi E."/>
            <person name="Shin-i T."/>
            <person name="Spagnuolo A."/>
            <person name="Stainier D."/>
            <person name="Suzuki M.M."/>
            <person name="Tassy O."/>
            <person name="Takatori N."/>
            <person name="Tokuoka M."/>
            <person name="Yagi K."/>
            <person name="Yoshizaki F."/>
            <person name="Wada S."/>
            <person name="Zhang C."/>
            <person name="Hyatt P.D."/>
            <person name="Larimer F."/>
            <person name="Detter C."/>
            <person name="Doggett N."/>
            <person name="Glavina T."/>
            <person name="Hawkins T."/>
            <person name="Richardson P."/>
            <person name="Lucas S."/>
            <person name="Kohara Y."/>
            <person name="Levine M."/>
            <person name="Satoh N."/>
            <person name="Rokhsar D.S."/>
        </authorList>
    </citation>
    <scope>NUCLEOTIDE SEQUENCE [LARGE SCALE GENOMIC DNA]</scope>
</reference>
<name>H2XYS4_CIOIN</name>
<evidence type="ECO:0008006" key="10">
    <source>
        <dbReference type="Google" id="ProtNLM"/>
    </source>
</evidence>
<evidence type="ECO:0000256" key="2">
    <source>
        <dbReference type="ARBA" id="ARBA00022741"/>
    </source>
</evidence>
<proteinExistence type="predicted"/>
<dbReference type="InterPro" id="IPR036640">
    <property type="entry name" value="ABC1_TM_sf"/>
</dbReference>
<organism evidence="8 9">
    <name type="scientific">Ciona intestinalis</name>
    <name type="common">Transparent sea squirt</name>
    <name type="synonym">Ascidia intestinalis</name>
    <dbReference type="NCBI Taxonomy" id="7719"/>
    <lineage>
        <taxon>Eukaryota</taxon>
        <taxon>Metazoa</taxon>
        <taxon>Chordata</taxon>
        <taxon>Tunicata</taxon>
        <taxon>Ascidiacea</taxon>
        <taxon>Phlebobranchia</taxon>
        <taxon>Cionidae</taxon>
        <taxon>Ciona</taxon>
    </lineage>
</organism>
<dbReference type="STRING" id="7719.ENSCINP00000034808"/>
<dbReference type="SUPFAM" id="SSF90123">
    <property type="entry name" value="ABC transporter transmembrane region"/>
    <property type="match status" value="1"/>
</dbReference>
<dbReference type="GO" id="GO:0016020">
    <property type="term" value="C:membrane"/>
    <property type="evidence" value="ECO:0007669"/>
    <property type="project" value="InterPro"/>
</dbReference>
<dbReference type="HOGENOM" id="CLU_1172939_0_0_1"/>
<dbReference type="PANTHER" id="PTHR24223">
    <property type="entry name" value="ATP-BINDING CASSETTE SUB-FAMILY C"/>
    <property type="match status" value="1"/>
</dbReference>
<keyword evidence="4 7" id="KW-1133">Transmembrane helix</keyword>
<dbReference type="InterPro" id="IPR050173">
    <property type="entry name" value="ABC_transporter_C-like"/>
</dbReference>
<feature type="region of interest" description="Disordered" evidence="6">
    <location>
        <begin position="1"/>
        <end position="37"/>
    </location>
</feature>
<evidence type="ECO:0000256" key="6">
    <source>
        <dbReference type="SAM" id="MobiDB-lite"/>
    </source>
</evidence>
<feature type="transmembrane region" description="Helical" evidence="7">
    <location>
        <begin position="152"/>
        <end position="178"/>
    </location>
</feature>
<keyword evidence="3" id="KW-0067">ATP-binding</keyword>
<dbReference type="PANTHER" id="PTHR24223:SF447">
    <property type="entry name" value="MULTIDRUG RESISTANCE-ASSOCIATED PROTEIN 5"/>
    <property type="match status" value="1"/>
</dbReference>
<feature type="compositionally biased region" description="Polar residues" evidence="6">
    <location>
        <begin position="11"/>
        <end position="23"/>
    </location>
</feature>
<sequence>MGKKEPIPDVTSESKSNGVKQSKTNGTTNGTTNSHPVVRFSEKEDPYERDKLHSKYWRSLQSLKPVRLTKRKCPAPVDNANVFSFITFSWLTQTIVAAKNNLTPEDIPPLSKYDASQSSSERLYRLYDDEANKINGVPSIRRAVFRYIRTRMIASSIAVTISVTLAFAGPAFLVSRLIGFSDQVNPSVGYGIGLVCGLGCTEFGRSLLFATFWAINYRTAIRARAGVLTMVFKKIAR</sequence>
<reference evidence="8" key="3">
    <citation type="submission" date="2025-09" db="UniProtKB">
        <authorList>
            <consortium name="Ensembl"/>
        </authorList>
    </citation>
    <scope>IDENTIFICATION</scope>
</reference>
<dbReference type="AlphaFoldDB" id="H2XYS4"/>
<keyword evidence="1 7" id="KW-0812">Transmembrane</keyword>
<evidence type="ECO:0000313" key="9">
    <source>
        <dbReference type="Proteomes" id="UP000008144"/>
    </source>
</evidence>
<feature type="compositionally biased region" description="Low complexity" evidence="6">
    <location>
        <begin position="24"/>
        <end position="33"/>
    </location>
</feature>
<keyword evidence="5 7" id="KW-0472">Membrane</keyword>
<evidence type="ECO:0000256" key="5">
    <source>
        <dbReference type="ARBA" id="ARBA00023136"/>
    </source>
</evidence>
<feature type="transmembrane region" description="Helical" evidence="7">
    <location>
        <begin position="190"/>
        <end position="215"/>
    </location>
</feature>
<dbReference type="GO" id="GO:0005524">
    <property type="term" value="F:ATP binding"/>
    <property type="evidence" value="ECO:0007669"/>
    <property type="project" value="UniProtKB-KW"/>
</dbReference>
<dbReference type="InParanoid" id="H2XYS4"/>
<reference evidence="8" key="2">
    <citation type="submission" date="2025-08" db="UniProtKB">
        <authorList>
            <consortium name="Ensembl"/>
        </authorList>
    </citation>
    <scope>IDENTIFICATION</scope>
</reference>
<dbReference type="Ensembl" id="ENSCINT00000033689.1">
    <property type="protein sequence ID" value="ENSCINP00000034808.1"/>
    <property type="gene ID" value="ENSCING00000019016.1"/>
</dbReference>
<dbReference type="GeneTree" id="ENSGT00940000159578"/>
<evidence type="ECO:0000256" key="1">
    <source>
        <dbReference type="ARBA" id="ARBA00022692"/>
    </source>
</evidence>
<evidence type="ECO:0000256" key="4">
    <source>
        <dbReference type="ARBA" id="ARBA00022989"/>
    </source>
</evidence>
<protein>
    <recommendedName>
        <fullName evidence="10">ABC transmembrane type-1 domain-containing protein</fullName>
    </recommendedName>
</protein>
<keyword evidence="9" id="KW-1185">Reference proteome</keyword>
<evidence type="ECO:0000256" key="3">
    <source>
        <dbReference type="ARBA" id="ARBA00022840"/>
    </source>
</evidence>
<accession>H2XYS4</accession>